<evidence type="ECO:0000313" key="3">
    <source>
        <dbReference type="Proteomes" id="UP000736335"/>
    </source>
</evidence>
<keyword evidence="2" id="KW-0418">Kinase</keyword>
<evidence type="ECO:0000313" key="2">
    <source>
        <dbReference type="EMBL" id="KAF9781192.1"/>
    </source>
</evidence>
<dbReference type="InterPro" id="IPR051681">
    <property type="entry name" value="Ser/Thr_Kinases-Pseudokinases"/>
</dbReference>
<comment type="caution">
    <text evidence="2">The sequence shown here is derived from an EMBL/GenBank/DDBJ whole genome shotgun (WGS) entry which is preliminary data.</text>
</comment>
<name>A0A9P6L3J3_9AGAM</name>
<dbReference type="InterPro" id="IPR011009">
    <property type="entry name" value="Kinase-like_dom_sf"/>
</dbReference>
<reference evidence="2" key="2">
    <citation type="submission" date="2020-11" db="EMBL/GenBank/DDBJ databases">
        <authorList>
            <consortium name="DOE Joint Genome Institute"/>
            <person name="Kuo A."/>
            <person name="Miyauchi S."/>
            <person name="Kiss E."/>
            <person name="Drula E."/>
            <person name="Kohler A."/>
            <person name="Sanchez-Garcia M."/>
            <person name="Andreopoulos B."/>
            <person name="Barry K.W."/>
            <person name="Bonito G."/>
            <person name="Buee M."/>
            <person name="Carver A."/>
            <person name="Chen C."/>
            <person name="Cichocki N."/>
            <person name="Clum A."/>
            <person name="Culley D."/>
            <person name="Crous P.W."/>
            <person name="Fauchery L."/>
            <person name="Girlanda M."/>
            <person name="Hayes R."/>
            <person name="Keri Z."/>
            <person name="Labutti K."/>
            <person name="Lipzen A."/>
            <person name="Lombard V."/>
            <person name="Magnuson J."/>
            <person name="Maillard F."/>
            <person name="Morin E."/>
            <person name="Murat C."/>
            <person name="Nolan M."/>
            <person name="Ohm R."/>
            <person name="Pangilinan J."/>
            <person name="Pereira M."/>
            <person name="Perotto S."/>
            <person name="Peter M."/>
            <person name="Riley R."/>
            <person name="Sitrit Y."/>
            <person name="Stielow B."/>
            <person name="Szollosi G."/>
            <person name="Zifcakova L."/>
            <person name="Stursova M."/>
            <person name="Spatafora J.W."/>
            <person name="Tedersoo L."/>
            <person name="Vaario L.-M."/>
            <person name="Yamada A."/>
            <person name="Yan M."/>
            <person name="Wang P."/>
            <person name="Xu J."/>
            <person name="Bruns T."/>
            <person name="Baldrian P."/>
            <person name="Vilgalys R."/>
            <person name="Henrissat B."/>
            <person name="Grigoriev I.V."/>
            <person name="Hibbett D."/>
            <person name="Nagy L.G."/>
            <person name="Martin F.M."/>
        </authorList>
    </citation>
    <scope>NUCLEOTIDE SEQUENCE</scope>
    <source>
        <strain evidence="2">UH-Tt-Lm1</strain>
    </source>
</reference>
<dbReference type="Pfam" id="PF07714">
    <property type="entry name" value="PK_Tyr_Ser-Thr"/>
    <property type="match status" value="1"/>
</dbReference>
<keyword evidence="3" id="KW-1185">Reference proteome</keyword>
<dbReference type="PROSITE" id="PS50011">
    <property type="entry name" value="PROTEIN_KINASE_DOM"/>
    <property type="match status" value="1"/>
</dbReference>
<dbReference type="InterPro" id="IPR001245">
    <property type="entry name" value="Ser-Thr/Tyr_kinase_cat_dom"/>
</dbReference>
<feature type="non-terminal residue" evidence="2">
    <location>
        <position position="1"/>
    </location>
</feature>
<dbReference type="SUPFAM" id="SSF56112">
    <property type="entry name" value="Protein kinase-like (PK-like)"/>
    <property type="match status" value="1"/>
</dbReference>
<accession>A0A9P6L3J3</accession>
<dbReference type="Proteomes" id="UP000736335">
    <property type="component" value="Unassembled WGS sequence"/>
</dbReference>
<organism evidence="2 3">
    <name type="scientific">Thelephora terrestris</name>
    <dbReference type="NCBI Taxonomy" id="56493"/>
    <lineage>
        <taxon>Eukaryota</taxon>
        <taxon>Fungi</taxon>
        <taxon>Dikarya</taxon>
        <taxon>Basidiomycota</taxon>
        <taxon>Agaricomycotina</taxon>
        <taxon>Agaricomycetes</taxon>
        <taxon>Thelephorales</taxon>
        <taxon>Thelephoraceae</taxon>
        <taxon>Thelephora</taxon>
    </lineage>
</organism>
<dbReference type="InterPro" id="IPR000719">
    <property type="entry name" value="Prot_kinase_dom"/>
</dbReference>
<dbReference type="OrthoDB" id="4062651at2759"/>
<dbReference type="EMBL" id="WIUZ02000014">
    <property type="protein sequence ID" value="KAF9781192.1"/>
    <property type="molecule type" value="Genomic_DNA"/>
</dbReference>
<reference evidence="2" key="1">
    <citation type="journal article" date="2020" name="Nat. Commun.">
        <title>Large-scale genome sequencing of mycorrhizal fungi provides insights into the early evolution of symbiotic traits.</title>
        <authorList>
            <person name="Miyauchi S."/>
            <person name="Kiss E."/>
            <person name="Kuo A."/>
            <person name="Drula E."/>
            <person name="Kohler A."/>
            <person name="Sanchez-Garcia M."/>
            <person name="Morin E."/>
            <person name="Andreopoulos B."/>
            <person name="Barry K.W."/>
            <person name="Bonito G."/>
            <person name="Buee M."/>
            <person name="Carver A."/>
            <person name="Chen C."/>
            <person name="Cichocki N."/>
            <person name="Clum A."/>
            <person name="Culley D."/>
            <person name="Crous P.W."/>
            <person name="Fauchery L."/>
            <person name="Girlanda M."/>
            <person name="Hayes R.D."/>
            <person name="Keri Z."/>
            <person name="LaButti K."/>
            <person name="Lipzen A."/>
            <person name="Lombard V."/>
            <person name="Magnuson J."/>
            <person name="Maillard F."/>
            <person name="Murat C."/>
            <person name="Nolan M."/>
            <person name="Ohm R.A."/>
            <person name="Pangilinan J."/>
            <person name="Pereira M.F."/>
            <person name="Perotto S."/>
            <person name="Peter M."/>
            <person name="Pfister S."/>
            <person name="Riley R."/>
            <person name="Sitrit Y."/>
            <person name="Stielow J.B."/>
            <person name="Szollosi G."/>
            <person name="Zifcakova L."/>
            <person name="Stursova M."/>
            <person name="Spatafora J.W."/>
            <person name="Tedersoo L."/>
            <person name="Vaario L.M."/>
            <person name="Yamada A."/>
            <person name="Yan M."/>
            <person name="Wang P."/>
            <person name="Xu J."/>
            <person name="Bruns T."/>
            <person name="Baldrian P."/>
            <person name="Vilgalys R."/>
            <person name="Dunand C."/>
            <person name="Henrissat B."/>
            <person name="Grigoriev I.V."/>
            <person name="Hibbett D."/>
            <person name="Nagy L.G."/>
            <person name="Martin F.M."/>
        </authorList>
    </citation>
    <scope>NUCLEOTIDE SEQUENCE</scope>
    <source>
        <strain evidence="2">UH-Tt-Lm1</strain>
    </source>
</reference>
<evidence type="ECO:0000259" key="1">
    <source>
        <dbReference type="PROSITE" id="PS50011"/>
    </source>
</evidence>
<protein>
    <submittedName>
        <fullName evidence="2">Kinase-like domain-containing protein</fullName>
    </submittedName>
</protein>
<gene>
    <name evidence="2" type="ORF">BJ322DRAFT_1011379</name>
</gene>
<dbReference type="PANTHER" id="PTHR44329">
    <property type="entry name" value="SERINE/THREONINE-PROTEIN KINASE TNNI3K-RELATED"/>
    <property type="match status" value="1"/>
</dbReference>
<dbReference type="Gene3D" id="1.10.510.10">
    <property type="entry name" value="Transferase(Phosphotransferase) domain 1"/>
    <property type="match status" value="1"/>
</dbReference>
<dbReference type="AlphaFoldDB" id="A0A9P6L3J3"/>
<dbReference type="GO" id="GO:0004674">
    <property type="term" value="F:protein serine/threonine kinase activity"/>
    <property type="evidence" value="ECO:0007669"/>
    <property type="project" value="TreeGrafter"/>
</dbReference>
<feature type="domain" description="Protein kinase" evidence="1">
    <location>
        <begin position="1"/>
        <end position="187"/>
    </location>
</feature>
<proteinExistence type="predicted"/>
<keyword evidence="2" id="KW-0808">Transferase</keyword>
<dbReference type="GO" id="GO:0005524">
    <property type="term" value="F:ATP binding"/>
    <property type="evidence" value="ECO:0007669"/>
    <property type="project" value="InterPro"/>
</dbReference>
<sequence length="208" mass="23297">QFIDVAVGLQYLHQNDFVHGNLKGANILVDSNLRARLADFSRARIIDDQALENQTKPPTGLERDDRIREIGDSIRWSAPEIIDPDRFGFTKNNFPKLPSKSTDMYALAMTILEVLTGEPPFGKSSDGSVAKKVLAKVRPEKPHAGFSGGLWDLLQLSWSEEYEHLESKRPPISLILTQLQKDSSSWFSAPRLAFPSIDSKRSSLSFSE</sequence>